<evidence type="ECO:0000256" key="1">
    <source>
        <dbReference type="SAM" id="MobiDB-lite"/>
    </source>
</evidence>
<sequence>MIDGTTSPGRDDTHAVRLDYAVDTIVRIKGNPATARPPQVDPSCGGRSPFRAQETFPKRPSDQLSGRSSSDLMHATRTSQTCNSRTCVLNSRYTSMGPARLGKRLPREPVHNDTSRKMTFAMLRTLVGMKPLRIHQVVQLRSRFPGHRCILPA</sequence>
<dbReference type="EMBL" id="MNBE01000293">
    <property type="protein sequence ID" value="OKP11173.1"/>
    <property type="molecule type" value="Genomic_DNA"/>
</dbReference>
<dbReference type="AlphaFoldDB" id="A0A1Q5UFE3"/>
<evidence type="ECO:0000313" key="3">
    <source>
        <dbReference type="Proteomes" id="UP000186955"/>
    </source>
</evidence>
<organism evidence="2 3">
    <name type="scientific">Penicillium subrubescens</name>
    <dbReference type="NCBI Taxonomy" id="1316194"/>
    <lineage>
        <taxon>Eukaryota</taxon>
        <taxon>Fungi</taxon>
        <taxon>Dikarya</taxon>
        <taxon>Ascomycota</taxon>
        <taxon>Pezizomycotina</taxon>
        <taxon>Eurotiomycetes</taxon>
        <taxon>Eurotiomycetidae</taxon>
        <taxon>Eurotiales</taxon>
        <taxon>Aspergillaceae</taxon>
        <taxon>Penicillium</taxon>
    </lineage>
</organism>
<evidence type="ECO:0000313" key="2">
    <source>
        <dbReference type="EMBL" id="OKP11173.1"/>
    </source>
</evidence>
<feature type="compositionally biased region" description="Polar residues" evidence="1">
    <location>
        <begin position="62"/>
        <end position="81"/>
    </location>
</feature>
<feature type="region of interest" description="Disordered" evidence="1">
    <location>
        <begin position="29"/>
        <end position="81"/>
    </location>
</feature>
<keyword evidence="3" id="KW-1185">Reference proteome</keyword>
<comment type="caution">
    <text evidence="2">The sequence shown here is derived from an EMBL/GenBank/DDBJ whole genome shotgun (WGS) entry which is preliminary data.</text>
</comment>
<gene>
    <name evidence="2" type="ORF">PENSUB_3195</name>
</gene>
<proteinExistence type="predicted"/>
<dbReference type="Proteomes" id="UP000186955">
    <property type="component" value="Unassembled WGS sequence"/>
</dbReference>
<reference evidence="2 3" key="1">
    <citation type="submission" date="2016-10" db="EMBL/GenBank/DDBJ databases">
        <title>Genome sequence of the ascomycete fungus Penicillium subrubescens.</title>
        <authorList>
            <person name="De Vries R.P."/>
            <person name="Peng M."/>
            <person name="Dilokpimol A."/>
            <person name="Hilden K."/>
            <person name="Makela M.R."/>
            <person name="Grigoriev I."/>
            <person name="Riley R."/>
            <person name="Granchi Z."/>
        </authorList>
    </citation>
    <scope>NUCLEOTIDE SEQUENCE [LARGE SCALE GENOMIC DNA]</scope>
    <source>
        <strain evidence="2 3">CBS 132785</strain>
    </source>
</reference>
<protein>
    <submittedName>
        <fullName evidence="2">Uncharacterized protein</fullName>
    </submittedName>
</protein>
<name>A0A1Q5UFE3_9EURO</name>
<accession>A0A1Q5UFE3</accession>